<evidence type="ECO:0000313" key="2">
    <source>
        <dbReference type="EMBL" id="AFC23555.1"/>
    </source>
</evidence>
<proteinExistence type="predicted"/>
<dbReference type="AlphaFoldDB" id="H6L218"/>
<accession>H6L218</accession>
<feature type="region of interest" description="Disordered" evidence="1">
    <location>
        <begin position="22"/>
        <end position="45"/>
    </location>
</feature>
<evidence type="ECO:0000313" key="3">
    <source>
        <dbReference type="Proteomes" id="UP000007519"/>
    </source>
</evidence>
<evidence type="ECO:0008006" key="4">
    <source>
        <dbReference type="Google" id="ProtNLM"/>
    </source>
</evidence>
<keyword evidence="3" id="KW-1185">Reference proteome</keyword>
<dbReference type="KEGG" id="sgn:SGRA_0817"/>
<dbReference type="EMBL" id="CP002831">
    <property type="protein sequence ID" value="AFC23555.1"/>
    <property type="molecule type" value="Genomic_DNA"/>
</dbReference>
<dbReference type="PROSITE" id="PS51257">
    <property type="entry name" value="PROKAR_LIPOPROTEIN"/>
    <property type="match status" value="1"/>
</dbReference>
<organism evidence="2 3">
    <name type="scientific">Saprospira grandis (strain Lewin)</name>
    <dbReference type="NCBI Taxonomy" id="984262"/>
    <lineage>
        <taxon>Bacteria</taxon>
        <taxon>Pseudomonadati</taxon>
        <taxon>Bacteroidota</taxon>
        <taxon>Saprospiria</taxon>
        <taxon>Saprospirales</taxon>
        <taxon>Saprospiraceae</taxon>
        <taxon>Saprospira</taxon>
    </lineage>
</organism>
<protein>
    <recommendedName>
        <fullName evidence="4">Lipoprotein</fullName>
    </recommendedName>
</protein>
<dbReference type="RefSeq" id="WP_015691207.1">
    <property type="nucleotide sequence ID" value="NC_016940.1"/>
</dbReference>
<dbReference type="STRING" id="984262.SGRA_0817"/>
<feature type="compositionally biased region" description="Basic and acidic residues" evidence="1">
    <location>
        <begin position="23"/>
        <end position="45"/>
    </location>
</feature>
<gene>
    <name evidence="2" type="ordered locus">SGRA_0817</name>
</gene>
<dbReference type="Proteomes" id="UP000007519">
    <property type="component" value="Chromosome"/>
</dbReference>
<name>H6L218_SAPGL</name>
<dbReference type="HOGENOM" id="CLU_1365396_0_0_10"/>
<sequence>MLNPKVLAMGLLALSLGACSPEKQAEKSSKKQEVQQKETPKKQAEKIPFKELYAGWRSLQISAKKYESEKNCTPEITLADDYKGPGIGLPLAAELEAKFIKGDMNADGQEDAALNVPYLQCDGGNALRYASISLFFVSQPDGSYQIVEDPKALEKLADILKIKALRSGEVDIECFYHRDEASMGYAPDSSLVKTLSFQDLI</sequence>
<dbReference type="OrthoDB" id="9826823at2"/>
<reference evidence="2 3" key="1">
    <citation type="journal article" date="2012" name="Stand. Genomic Sci.">
        <title>Complete genome sequencing and analysis of Saprospira grandis str. Lewin, a predatory marine bacterium.</title>
        <authorList>
            <person name="Saw J.H."/>
            <person name="Yuryev A."/>
            <person name="Kanbe M."/>
            <person name="Hou S."/>
            <person name="Young A.G."/>
            <person name="Aizawa S."/>
            <person name="Alam M."/>
        </authorList>
    </citation>
    <scope>NUCLEOTIDE SEQUENCE [LARGE SCALE GENOMIC DNA]</scope>
    <source>
        <strain evidence="2 3">Lewin</strain>
    </source>
</reference>
<evidence type="ECO:0000256" key="1">
    <source>
        <dbReference type="SAM" id="MobiDB-lite"/>
    </source>
</evidence>